<evidence type="ECO:0000256" key="3">
    <source>
        <dbReference type="ARBA" id="ARBA00023306"/>
    </source>
</evidence>
<dbReference type="PANTHER" id="PTHR10177">
    <property type="entry name" value="CYCLINS"/>
    <property type="match status" value="1"/>
</dbReference>
<evidence type="ECO:0000256" key="4">
    <source>
        <dbReference type="RuleBase" id="RU000383"/>
    </source>
</evidence>
<dbReference type="CDD" id="cd20562">
    <property type="entry name" value="CYCLIN_AtCycA_like_rpt1"/>
    <property type="match status" value="1"/>
</dbReference>
<evidence type="ECO:0000256" key="2">
    <source>
        <dbReference type="ARBA" id="ARBA00023127"/>
    </source>
</evidence>
<feature type="region of interest" description="Disordered" evidence="5">
    <location>
        <begin position="1"/>
        <end position="100"/>
    </location>
</feature>
<keyword evidence="1" id="KW-0132">Cell division</keyword>
<dbReference type="InterPro" id="IPR006671">
    <property type="entry name" value="Cyclin_N"/>
</dbReference>
<dbReference type="PROSITE" id="PS00292">
    <property type="entry name" value="CYCLINS"/>
    <property type="match status" value="1"/>
</dbReference>
<dbReference type="Pfam" id="PF00134">
    <property type="entry name" value="Cyclin_N"/>
    <property type="match status" value="1"/>
</dbReference>
<dbReference type="FunFam" id="1.10.472.10:FF:000167">
    <property type="entry name" value="Mitotic cyclin 6"/>
    <property type="match status" value="1"/>
</dbReference>
<evidence type="ECO:0000313" key="7">
    <source>
        <dbReference type="EMBL" id="KAK1285744.1"/>
    </source>
</evidence>
<dbReference type="InterPro" id="IPR004367">
    <property type="entry name" value="Cyclin_C-dom"/>
</dbReference>
<comment type="caution">
    <text evidence="7">The sequence shown here is derived from an EMBL/GenBank/DDBJ whole genome shotgun (WGS) entry which is preliminary data.</text>
</comment>
<feature type="domain" description="Cyclin-like" evidence="6">
    <location>
        <begin position="203"/>
        <end position="287"/>
    </location>
</feature>
<dbReference type="InterPro" id="IPR036915">
    <property type="entry name" value="Cyclin-like_sf"/>
</dbReference>
<dbReference type="Pfam" id="PF07797">
    <property type="entry name" value="DUF1639"/>
    <property type="match status" value="1"/>
</dbReference>
<keyword evidence="2 4" id="KW-0195">Cyclin</keyword>
<accession>A0AAV9CAW7</accession>
<dbReference type="Pfam" id="PF02984">
    <property type="entry name" value="Cyclin_C"/>
    <property type="match status" value="1"/>
</dbReference>
<protein>
    <submittedName>
        <fullName evidence="7">Cyclin-A1-1</fullName>
    </submittedName>
</protein>
<name>A0AAV9CAW7_ACOCL</name>
<keyword evidence="3" id="KW-0131">Cell cycle</keyword>
<feature type="compositionally biased region" description="Low complexity" evidence="5">
    <location>
        <begin position="8"/>
        <end position="21"/>
    </location>
</feature>
<dbReference type="InterPro" id="IPR048258">
    <property type="entry name" value="Cyclins_cyclin-box"/>
</dbReference>
<organism evidence="7 8">
    <name type="scientific">Acorus calamus</name>
    <name type="common">Sweet flag</name>
    <dbReference type="NCBI Taxonomy" id="4465"/>
    <lineage>
        <taxon>Eukaryota</taxon>
        <taxon>Viridiplantae</taxon>
        <taxon>Streptophyta</taxon>
        <taxon>Embryophyta</taxon>
        <taxon>Tracheophyta</taxon>
        <taxon>Spermatophyta</taxon>
        <taxon>Magnoliopsida</taxon>
        <taxon>Liliopsida</taxon>
        <taxon>Acoraceae</taxon>
        <taxon>Acorus</taxon>
    </lineage>
</organism>
<dbReference type="SUPFAM" id="SSF47954">
    <property type="entry name" value="Cyclin-like"/>
    <property type="match status" value="1"/>
</dbReference>
<dbReference type="InterPro" id="IPR039361">
    <property type="entry name" value="Cyclin"/>
</dbReference>
<dbReference type="InterPro" id="IPR013763">
    <property type="entry name" value="Cyclin-like_dom"/>
</dbReference>
<dbReference type="Gene3D" id="1.10.472.10">
    <property type="entry name" value="Cyclin-like"/>
    <property type="match status" value="1"/>
</dbReference>
<gene>
    <name evidence="7" type="primary">CYCA1-1</name>
    <name evidence="7" type="ORF">QJS10_CPB20g01800</name>
</gene>
<keyword evidence="8" id="KW-1185">Reference proteome</keyword>
<dbReference type="SMART" id="SM00385">
    <property type="entry name" value="CYCLIN"/>
    <property type="match status" value="1"/>
</dbReference>
<dbReference type="InterPro" id="IPR012438">
    <property type="entry name" value="DUF1639"/>
</dbReference>
<dbReference type="GO" id="GO:0051301">
    <property type="term" value="P:cell division"/>
    <property type="evidence" value="ECO:0007669"/>
    <property type="project" value="UniProtKB-KW"/>
</dbReference>
<feature type="region of interest" description="Disordered" evidence="5">
    <location>
        <begin position="349"/>
        <end position="371"/>
    </location>
</feature>
<evidence type="ECO:0000313" key="8">
    <source>
        <dbReference type="Proteomes" id="UP001180020"/>
    </source>
</evidence>
<feature type="compositionally biased region" description="Polar residues" evidence="5">
    <location>
        <begin position="47"/>
        <end position="77"/>
    </location>
</feature>
<dbReference type="EMBL" id="JAUJYO010000020">
    <property type="protein sequence ID" value="KAK1285744.1"/>
    <property type="molecule type" value="Genomic_DNA"/>
</dbReference>
<dbReference type="Proteomes" id="UP001180020">
    <property type="component" value="Unassembled WGS sequence"/>
</dbReference>
<evidence type="ECO:0000256" key="1">
    <source>
        <dbReference type="ARBA" id="ARBA00022618"/>
    </source>
</evidence>
<feature type="region of interest" description="Disordered" evidence="5">
    <location>
        <begin position="446"/>
        <end position="476"/>
    </location>
</feature>
<reference evidence="7" key="2">
    <citation type="submission" date="2023-06" db="EMBL/GenBank/DDBJ databases">
        <authorList>
            <person name="Ma L."/>
            <person name="Liu K.-W."/>
            <person name="Li Z."/>
            <person name="Hsiao Y.-Y."/>
            <person name="Qi Y."/>
            <person name="Fu T."/>
            <person name="Tang G."/>
            <person name="Zhang D."/>
            <person name="Sun W.-H."/>
            <person name="Liu D.-K."/>
            <person name="Li Y."/>
            <person name="Chen G.-Z."/>
            <person name="Liu X.-D."/>
            <person name="Liao X.-Y."/>
            <person name="Jiang Y.-T."/>
            <person name="Yu X."/>
            <person name="Hao Y."/>
            <person name="Huang J."/>
            <person name="Zhao X.-W."/>
            <person name="Ke S."/>
            <person name="Chen Y.-Y."/>
            <person name="Wu W.-L."/>
            <person name="Hsu J.-L."/>
            <person name="Lin Y.-F."/>
            <person name="Huang M.-D."/>
            <person name="Li C.-Y."/>
            <person name="Huang L."/>
            <person name="Wang Z.-W."/>
            <person name="Zhao X."/>
            <person name="Zhong W.-Y."/>
            <person name="Peng D.-H."/>
            <person name="Ahmad S."/>
            <person name="Lan S."/>
            <person name="Zhang J.-S."/>
            <person name="Tsai W.-C."/>
            <person name="Van De Peer Y."/>
            <person name="Liu Z.-J."/>
        </authorList>
    </citation>
    <scope>NUCLEOTIDE SEQUENCE</scope>
    <source>
        <strain evidence="7">CP</strain>
        <tissue evidence="7">Leaves</tissue>
    </source>
</reference>
<sequence length="682" mass="74750">MSGMNRRSSISASSSSTAAATKRPATESAKTAAVPAQQAKKRVALGNITNQSTGGSRYPTRSSAAKQKQVLPASTISKSKKGPISQARDAGFNRKSSVGSSTLTPAVAVSCKDTSLPKNDGPTSISTTRLDNLCKRDIFAGMETSDPIIDVDENCDDPQLCATIVCDIYEFLREKEIKKRPATDFMELIQKDISPSMRAILIDWLVEVAEEYRLVPDTLYLTVNYIDRYLSGNEMNRHRLQLLGVACMLIAAKHEEICAPQVEEFCYITDNTYFKDEVLQMEASVLKYLKFEMSSTTAKCFLRRFVRVAQESDEVQALQLEFLANYIAELSLLEYQRVSPDYLPITNGRKSNSRTCKDDDPDTTRIPSYGVGGGNVEVKPLRIRSGWAPSSPNPDTTFSPVVVLPSQPETVHHSPLKYPIHENGAITIVGGSGGGGGDVLLQWGHKKRSRGARAESRTAADEASARQAAKIHRRSVAAASGLSEKLTAEAASMPPPPCSASAATTSYSRGENLRPSMPRWSPAPQLGRAMEDRSSRGGGIHNKRSSPPTPPTQTKARACSIAGEKMMVNGSIPSDREAGASASAHPAAPGKVNMDLFEWPRIYVSLSRKEKEDDFLVMKGTKLPQRPKKRAKNVDKNLQYCFPGMWLSDLTRSRYEVREKKCVKKQKRRGLKGLESMESDSD</sequence>
<feature type="region of interest" description="Disordered" evidence="5">
    <location>
        <begin position="488"/>
        <end position="557"/>
    </location>
</feature>
<reference evidence="7" key="1">
    <citation type="journal article" date="2023" name="Nat. Commun.">
        <title>Diploid and tetraploid genomes of Acorus and the evolution of monocots.</title>
        <authorList>
            <person name="Ma L."/>
            <person name="Liu K.W."/>
            <person name="Li Z."/>
            <person name="Hsiao Y.Y."/>
            <person name="Qi Y."/>
            <person name="Fu T."/>
            <person name="Tang G.D."/>
            <person name="Zhang D."/>
            <person name="Sun W.H."/>
            <person name="Liu D.K."/>
            <person name="Li Y."/>
            <person name="Chen G.Z."/>
            <person name="Liu X.D."/>
            <person name="Liao X.Y."/>
            <person name="Jiang Y.T."/>
            <person name="Yu X."/>
            <person name="Hao Y."/>
            <person name="Huang J."/>
            <person name="Zhao X.W."/>
            <person name="Ke S."/>
            <person name="Chen Y.Y."/>
            <person name="Wu W.L."/>
            <person name="Hsu J.L."/>
            <person name="Lin Y.F."/>
            <person name="Huang M.D."/>
            <person name="Li C.Y."/>
            <person name="Huang L."/>
            <person name="Wang Z.W."/>
            <person name="Zhao X."/>
            <person name="Zhong W.Y."/>
            <person name="Peng D.H."/>
            <person name="Ahmad S."/>
            <person name="Lan S."/>
            <person name="Zhang J.S."/>
            <person name="Tsai W.C."/>
            <person name="Van de Peer Y."/>
            <person name="Liu Z.J."/>
        </authorList>
    </citation>
    <scope>NUCLEOTIDE SEQUENCE</scope>
    <source>
        <strain evidence="7">CP</strain>
    </source>
</reference>
<comment type="similarity">
    <text evidence="4">Belongs to the cyclin family.</text>
</comment>
<evidence type="ECO:0000256" key="5">
    <source>
        <dbReference type="SAM" id="MobiDB-lite"/>
    </source>
</evidence>
<proteinExistence type="inferred from homology"/>
<dbReference type="AlphaFoldDB" id="A0AAV9CAW7"/>
<evidence type="ECO:0000259" key="6">
    <source>
        <dbReference type="SMART" id="SM00385"/>
    </source>
</evidence>
<feature type="compositionally biased region" description="Basic and acidic residues" evidence="5">
    <location>
        <begin position="452"/>
        <end position="464"/>
    </location>
</feature>